<dbReference type="Gene3D" id="3.40.1360.10">
    <property type="match status" value="1"/>
</dbReference>
<evidence type="ECO:0000256" key="4">
    <source>
        <dbReference type="ARBA" id="ARBA00022833"/>
    </source>
</evidence>
<evidence type="ECO:0000313" key="10">
    <source>
        <dbReference type="Proteomes" id="UP000220133"/>
    </source>
</evidence>
<protein>
    <recommendedName>
        <fullName evidence="7">Recombination protein RecR</fullName>
    </recommendedName>
</protein>
<evidence type="ECO:0000256" key="3">
    <source>
        <dbReference type="ARBA" id="ARBA00022771"/>
    </source>
</evidence>
<dbReference type="Pfam" id="PF13662">
    <property type="entry name" value="Toprim_4"/>
    <property type="match status" value="1"/>
</dbReference>
<dbReference type="SMART" id="SM00493">
    <property type="entry name" value="TOPRIM"/>
    <property type="match status" value="1"/>
</dbReference>
<keyword evidence="4 7" id="KW-0862">Zinc</keyword>
<sequence>MVFSSALIENAVNEFAKLPGIGKKTALRLVLHLLKQEPGQVENFGEAITRMRKQIQFCKYCHNVSDEEVCSICKAPSRNNGIVCVVESIRDVMAIENTQQFNGKYHVLGGIISPIDGIGPDQLNIYSLVERVKADEIKEVIMAVSPTIEGDTTIYYISKKLKDYPVKVTTIARGIAFGGELEYADEMTLARSLTNRLPLENYLQQGK</sequence>
<keyword evidence="2 7" id="KW-0227">DNA damage</keyword>
<keyword evidence="6 7" id="KW-0234">DNA repair</keyword>
<dbReference type="Pfam" id="PF21175">
    <property type="entry name" value="RecR_C"/>
    <property type="match status" value="1"/>
</dbReference>
<dbReference type="InterPro" id="IPR000093">
    <property type="entry name" value="DNA_Rcmb_RecR"/>
</dbReference>
<dbReference type="Gene3D" id="6.10.250.240">
    <property type="match status" value="1"/>
</dbReference>
<proteinExistence type="inferred from homology"/>
<evidence type="ECO:0000313" key="9">
    <source>
        <dbReference type="EMBL" id="ATL46744.1"/>
    </source>
</evidence>
<dbReference type="PANTHER" id="PTHR30446:SF0">
    <property type="entry name" value="RECOMBINATION PROTEIN RECR"/>
    <property type="match status" value="1"/>
</dbReference>
<dbReference type="Proteomes" id="UP000220133">
    <property type="component" value="Chromosome"/>
</dbReference>
<dbReference type="Pfam" id="PF21176">
    <property type="entry name" value="RecR_HhH"/>
    <property type="match status" value="1"/>
</dbReference>
<dbReference type="GO" id="GO:0006281">
    <property type="term" value="P:DNA repair"/>
    <property type="evidence" value="ECO:0007669"/>
    <property type="project" value="UniProtKB-UniRule"/>
</dbReference>
<feature type="domain" description="Toprim" evidence="8">
    <location>
        <begin position="81"/>
        <end position="176"/>
    </location>
</feature>
<dbReference type="SUPFAM" id="SSF111304">
    <property type="entry name" value="Recombination protein RecR"/>
    <property type="match status" value="1"/>
</dbReference>
<comment type="function">
    <text evidence="7">May play a role in DNA repair. It seems to be involved in an RecBC-independent recombinational process of DNA repair. It may act with RecF and RecO.</text>
</comment>
<keyword evidence="5 7" id="KW-0233">DNA recombination</keyword>
<dbReference type="Gene3D" id="1.10.8.420">
    <property type="entry name" value="RecR Domain 1"/>
    <property type="match status" value="1"/>
</dbReference>
<dbReference type="InterPro" id="IPR023627">
    <property type="entry name" value="Rcmb_RecR"/>
</dbReference>
<keyword evidence="10" id="KW-1185">Reference proteome</keyword>
<dbReference type="Pfam" id="PF02132">
    <property type="entry name" value="RecR_ZnF"/>
    <property type="match status" value="1"/>
</dbReference>
<evidence type="ECO:0000256" key="6">
    <source>
        <dbReference type="ARBA" id="ARBA00023204"/>
    </source>
</evidence>
<gene>
    <name evidence="7" type="primary">recR</name>
    <name evidence="9" type="ORF">COR50_05905</name>
</gene>
<evidence type="ECO:0000259" key="8">
    <source>
        <dbReference type="PROSITE" id="PS50880"/>
    </source>
</evidence>
<dbReference type="GO" id="GO:0008270">
    <property type="term" value="F:zinc ion binding"/>
    <property type="evidence" value="ECO:0007669"/>
    <property type="project" value="UniProtKB-KW"/>
</dbReference>
<evidence type="ECO:0000256" key="2">
    <source>
        <dbReference type="ARBA" id="ARBA00022763"/>
    </source>
</evidence>
<dbReference type="GO" id="GO:0006310">
    <property type="term" value="P:DNA recombination"/>
    <property type="evidence" value="ECO:0007669"/>
    <property type="project" value="UniProtKB-UniRule"/>
</dbReference>
<dbReference type="GO" id="GO:0003677">
    <property type="term" value="F:DNA binding"/>
    <property type="evidence" value="ECO:0007669"/>
    <property type="project" value="UniProtKB-UniRule"/>
</dbReference>
<dbReference type="InterPro" id="IPR006171">
    <property type="entry name" value="TOPRIM_dom"/>
</dbReference>
<dbReference type="AlphaFoldDB" id="A0A291QSD1"/>
<evidence type="ECO:0000256" key="7">
    <source>
        <dbReference type="HAMAP-Rule" id="MF_00017"/>
    </source>
</evidence>
<evidence type="ECO:0000256" key="5">
    <source>
        <dbReference type="ARBA" id="ARBA00023172"/>
    </source>
</evidence>
<dbReference type="KEGG" id="cbae:COR50_05905"/>
<dbReference type="CDD" id="cd01025">
    <property type="entry name" value="TOPRIM_recR"/>
    <property type="match status" value="1"/>
</dbReference>
<keyword evidence="1 7" id="KW-0479">Metal-binding</keyword>
<dbReference type="PROSITE" id="PS01300">
    <property type="entry name" value="RECR"/>
    <property type="match status" value="1"/>
</dbReference>
<comment type="similarity">
    <text evidence="7">Belongs to the RecR family.</text>
</comment>
<dbReference type="Gene3D" id="3.30.60.80">
    <property type="match status" value="1"/>
</dbReference>
<dbReference type="OrthoDB" id="9802672at2"/>
<organism evidence="9 10">
    <name type="scientific">Chitinophaga caeni</name>
    <dbReference type="NCBI Taxonomy" id="2029983"/>
    <lineage>
        <taxon>Bacteria</taxon>
        <taxon>Pseudomonadati</taxon>
        <taxon>Bacteroidota</taxon>
        <taxon>Chitinophagia</taxon>
        <taxon>Chitinophagales</taxon>
        <taxon>Chitinophagaceae</taxon>
        <taxon>Chitinophaga</taxon>
    </lineage>
</organism>
<feature type="zinc finger region" description="C4-type" evidence="7">
    <location>
        <begin position="58"/>
        <end position="73"/>
    </location>
</feature>
<keyword evidence="3 7" id="KW-0863">Zinc-finger</keyword>
<reference evidence="9 10" key="1">
    <citation type="submission" date="2017-10" db="EMBL/GenBank/DDBJ databases">
        <title>Paenichitinophaga pekingensis gen. nov., sp. nov., isolated from activated sludge.</title>
        <authorList>
            <person name="Jin D."/>
            <person name="Kong X."/>
            <person name="Deng Y."/>
            <person name="Bai Z."/>
        </authorList>
    </citation>
    <scope>NUCLEOTIDE SEQUENCE [LARGE SCALE GENOMIC DNA]</scope>
    <source>
        <strain evidence="9 10">13</strain>
    </source>
</reference>
<dbReference type="InterPro" id="IPR015967">
    <property type="entry name" value="Rcmb_RecR_Znf"/>
</dbReference>
<dbReference type="HAMAP" id="MF_00017">
    <property type="entry name" value="RecR"/>
    <property type="match status" value="1"/>
</dbReference>
<dbReference type="PROSITE" id="PS50880">
    <property type="entry name" value="TOPRIM"/>
    <property type="match status" value="1"/>
</dbReference>
<dbReference type="NCBIfam" id="TIGR00615">
    <property type="entry name" value="recR"/>
    <property type="match status" value="1"/>
</dbReference>
<accession>A0A291QSD1</accession>
<name>A0A291QSD1_9BACT</name>
<dbReference type="EMBL" id="CP023777">
    <property type="protein sequence ID" value="ATL46744.1"/>
    <property type="molecule type" value="Genomic_DNA"/>
</dbReference>
<dbReference type="PANTHER" id="PTHR30446">
    <property type="entry name" value="RECOMBINATION PROTEIN RECR"/>
    <property type="match status" value="1"/>
</dbReference>
<evidence type="ECO:0000256" key="1">
    <source>
        <dbReference type="ARBA" id="ARBA00022723"/>
    </source>
</evidence>
<dbReference type="RefSeq" id="WP_098193131.1">
    <property type="nucleotide sequence ID" value="NZ_CP023777.1"/>
</dbReference>
<dbReference type="InterPro" id="IPR034137">
    <property type="entry name" value="TOPRIM_RecR"/>
</dbReference>